<evidence type="ECO:0000313" key="2">
    <source>
        <dbReference type="EMBL" id="CAD9777516.1"/>
    </source>
</evidence>
<name>A0A7S2XHU7_9EUKA</name>
<keyword evidence="1" id="KW-0812">Transmembrane</keyword>
<evidence type="ECO:0000256" key="1">
    <source>
        <dbReference type="SAM" id="Phobius"/>
    </source>
</evidence>
<sequence length="166" mass="17967">MANLLSIGDLAADFVLHTLGVDPLVVGRGLIGVSFLAAGRSTLKTFQHSRDLSFEAPKYRGGKAPQHTRYHAFRGATLALAASSVQALVMFLAPRSDMNPTVYCAQWVLALGHYGGWYLPYLFPKGTWVEGGAELRAPVWAAEYGHMAAMLTNALALLVTKPLYFA</sequence>
<feature type="transmembrane region" description="Helical" evidence="1">
    <location>
        <begin position="139"/>
        <end position="160"/>
    </location>
</feature>
<reference evidence="2" key="1">
    <citation type="submission" date="2021-01" db="EMBL/GenBank/DDBJ databases">
        <authorList>
            <person name="Corre E."/>
            <person name="Pelletier E."/>
            <person name="Niang G."/>
            <person name="Scheremetjew M."/>
            <person name="Finn R."/>
            <person name="Kale V."/>
            <person name="Holt S."/>
            <person name="Cochrane G."/>
            <person name="Meng A."/>
            <person name="Brown T."/>
            <person name="Cohen L."/>
        </authorList>
    </citation>
    <scope>NUCLEOTIDE SEQUENCE</scope>
    <source>
        <strain evidence="2">CCMP622</strain>
    </source>
</reference>
<dbReference type="EMBL" id="HBHP01035000">
    <property type="protein sequence ID" value="CAD9777516.1"/>
    <property type="molecule type" value="Transcribed_RNA"/>
</dbReference>
<proteinExistence type="predicted"/>
<organism evidence="2">
    <name type="scientific">Lotharella oceanica</name>
    <dbReference type="NCBI Taxonomy" id="641309"/>
    <lineage>
        <taxon>Eukaryota</taxon>
        <taxon>Sar</taxon>
        <taxon>Rhizaria</taxon>
        <taxon>Cercozoa</taxon>
        <taxon>Chlorarachniophyceae</taxon>
        <taxon>Lotharella</taxon>
    </lineage>
</organism>
<gene>
    <name evidence="2" type="ORF">LSP00402_LOCUS21532</name>
</gene>
<keyword evidence="1" id="KW-1133">Transmembrane helix</keyword>
<accession>A0A7S2XHU7</accession>
<feature type="transmembrane region" description="Helical" evidence="1">
    <location>
        <begin position="72"/>
        <end position="93"/>
    </location>
</feature>
<protein>
    <submittedName>
        <fullName evidence="2">Uncharacterized protein</fullName>
    </submittedName>
</protein>
<feature type="transmembrane region" description="Helical" evidence="1">
    <location>
        <begin position="100"/>
        <end position="119"/>
    </location>
</feature>
<keyword evidence="1" id="KW-0472">Membrane</keyword>
<dbReference type="AlphaFoldDB" id="A0A7S2XHU7"/>